<comment type="similarity">
    <text evidence="2 7">Belongs to the OMP decarboxylase family. Type 2 subfamily.</text>
</comment>
<evidence type="ECO:0000256" key="2">
    <source>
        <dbReference type="ARBA" id="ARBA00008847"/>
    </source>
</evidence>
<dbReference type="GO" id="GO:0006207">
    <property type="term" value="P:'de novo' pyrimidine nucleobase biosynthetic process"/>
    <property type="evidence" value="ECO:0007669"/>
    <property type="project" value="InterPro"/>
</dbReference>
<dbReference type="CDD" id="cd04725">
    <property type="entry name" value="OMP_decarboxylase_like"/>
    <property type="match status" value="1"/>
</dbReference>
<protein>
    <recommendedName>
        <fullName evidence="7">Orotidine 5'-phosphate decarboxylase</fullName>
        <ecNumber evidence="7">4.1.1.23</ecNumber>
    </recommendedName>
    <alternativeName>
        <fullName evidence="7">OMP decarboxylase</fullName>
        <shortName evidence="7">OMPDCase</shortName>
        <shortName evidence="7">OMPdecase</shortName>
    </alternativeName>
</protein>
<dbReference type="NCBIfam" id="TIGR02127">
    <property type="entry name" value="pyrF_sub2"/>
    <property type="match status" value="1"/>
</dbReference>
<dbReference type="Gene3D" id="3.20.20.70">
    <property type="entry name" value="Aldolase class I"/>
    <property type="match status" value="1"/>
</dbReference>
<evidence type="ECO:0000313" key="9">
    <source>
        <dbReference type="EMBL" id="BDG60722.1"/>
    </source>
</evidence>
<keyword evidence="5 7" id="KW-0456">Lyase</keyword>
<name>A0AA35CK68_9FIRM</name>
<dbReference type="PANTHER" id="PTHR43375">
    <property type="entry name" value="OROTIDINE 5'-PHOSPHATE DECARBOXYLASE"/>
    <property type="match status" value="1"/>
</dbReference>
<evidence type="ECO:0000256" key="7">
    <source>
        <dbReference type="HAMAP-Rule" id="MF_01215"/>
    </source>
</evidence>
<keyword evidence="4 7" id="KW-0665">Pyrimidine biosynthesis</keyword>
<dbReference type="RefSeq" id="WP_264841423.1">
    <property type="nucleotide sequence ID" value="NZ_AP025628.1"/>
</dbReference>
<evidence type="ECO:0000256" key="1">
    <source>
        <dbReference type="ARBA" id="ARBA00004861"/>
    </source>
</evidence>
<feature type="domain" description="Orotidine 5'-phosphate decarboxylase" evidence="8">
    <location>
        <begin position="20"/>
        <end position="290"/>
    </location>
</feature>
<keyword evidence="3 7" id="KW-0210">Decarboxylase</keyword>
<dbReference type="AlphaFoldDB" id="A0AA35CK68"/>
<dbReference type="PANTHER" id="PTHR43375:SF1">
    <property type="entry name" value="OROTIDINE 5'-PHOSPHATE DECARBOXYLASE"/>
    <property type="match status" value="1"/>
</dbReference>
<dbReference type="PROSITE" id="PS00156">
    <property type="entry name" value="OMPDECASE"/>
    <property type="match status" value="1"/>
</dbReference>
<proteinExistence type="inferred from homology"/>
<evidence type="ECO:0000256" key="3">
    <source>
        <dbReference type="ARBA" id="ARBA00022793"/>
    </source>
</evidence>
<evidence type="ECO:0000256" key="6">
    <source>
        <dbReference type="ARBA" id="ARBA00049157"/>
    </source>
</evidence>
<dbReference type="GO" id="GO:0044205">
    <property type="term" value="P:'de novo' UMP biosynthetic process"/>
    <property type="evidence" value="ECO:0007669"/>
    <property type="project" value="UniProtKB-UniRule"/>
</dbReference>
<dbReference type="InterPro" id="IPR011060">
    <property type="entry name" value="RibuloseP-bd_barrel"/>
</dbReference>
<reference evidence="9" key="1">
    <citation type="submission" date="2022-03" db="EMBL/GenBank/DDBJ databases">
        <title>Complete genome sequence of Caldinitratiruptor microaerophilus.</title>
        <authorList>
            <person name="Mukaiyama R."/>
            <person name="Nishiyama T."/>
            <person name="Ueda K."/>
        </authorList>
    </citation>
    <scope>NUCLEOTIDE SEQUENCE</scope>
    <source>
        <strain evidence="9">JCM 16183</strain>
    </source>
</reference>
<gene>
    <name evidence="7 9" type="primary">pyrF</name>
    <name evidence="9" type="ORF">caldi_18120</name>
</gene>
<dbReference type="InterPro" id="IPR018089">
    <property type="entry name" value="OMPdecase_AS"/>
</dbReference>
<dbReference type="SMART" id="SM00934">
    <property type="entry name" value="OMPdecase"/>
    <property type="match status" value="1"/>
</dbReference>
<evidence type="ECO:0000259" key="8">
    <source>
        <dbReference type="SMART" id="SM00934"/>
    </source>
</evidence>
<dbReference type="Proteomes" id="UP001163687">
    <property type="component" value="Chromosome"/>
</dbReference>
<dbReference type="GO" id="GO:0004590">
    <property type="term" value="F:orotidine-5'-phosphate decarboxylase activity"/>
    <property type="evidence" value="ECO:0007669"/>
    <property type="project" value="UniProtKB-UniRule"/>
</dbReference>
<accession>A0AA35CK68</accession>
<dbReference type="KEGG" id="cmic:caldi_18120"/>
<comment type="catalytic activity">
    <reaction evidence="6 7">
        <text>orotidine 5'-phosphate + H(+) = UMP + CO2</text>
        <dbReference type="Rhea" id="RHEA:11596"/>
        <dbReference type="ChEBI" id="CHEBI:15378"/>
        <dbReference type="ChEBI" id="CHEBI:16526"/>
        <dbReference type="ChEBI" id="CHEBI:57538"/>
        <dbReference type="ChEBI" id="CHEBI:57865"/>
        <dbReference type="EC" id="4.1.1.23"/>
    </reaction>
</comment>
<dbReference type="EC" id="4.1.1.23" evidence="7"/>
<evidence type="ECO:0000256" key="4">
    <source>
        <dbReference type="ARBA" id="ARBA00022975"/>
    </source>
</evidence>
<dbReference type="EMBL" id="AP025628">
    <property type="protein sequence ID" value="BDG60722.1"/>
    <property type="molecule type" value="Genomic_DNA"/>
</dbReference>
<dbReference type="InterPro" id="IPR001754">
    <property type="entry name" value="OMPdeCOase_dom"/>
</dbReference>
<dbReference type="Pfam" id="PF00215">
    <property type="entry name" value="OMPdecase"/>
    <property type="match status" value="1"/>
</dbReference>
<dbReference type="InterPro" id="IPR011995">
    <property type="entry name" value="OMPdecase_type-2"/>
</dbReference>
<sequence>MAGEPFVDRLVRRIEELENPLCVGIDPVLGRIPAHIREEAARRHGQNERGAAAALYLFGAAVVDAVAPLVPAVKLQSAFFEAYGGAGVEAFWQLVLYARQKGLLVIADAKRGDIGSTAAAYADAFLGHEAPVSAWADPDRYADALTVNPYLGSDALEPFVKRAAALGRGLFVLVKTSNPGAAELQDQVLLSGETLALQAAKLVDALGAKHVGRSGFSAVGAVVGATYPEDLARLRAWLPHTFFLVPGYGAQGAGAAEVAGAFLPGGRGALVVAARSIIYAFSSEHAGPEEFRASVAAAARSAALDLRAAARRAT</sequence>
<organism evidence="9 10">
    <name type="scientific">Caldinitratiruptor microaerophilus</name>
    <dbReference type="NCBI Taxonomy" id="671077"/>
    <lineage>
        <taxon>Bacteria</taxon>
        <taxon>Bacillati</taxon>
        <taxon>Bacillota</taxon>
        <taxon>Clostridia</taxon>
        <taxon>Eubacteriales</taxon>
        <taxon>Symbiobacteriaceae</taxon>
        <taxon>Caldinitratiruptor</taxon>
    </lineage>
</organism>
<dbReference type="HAMAP" id="MF_01215">
    <property type="entry name" value="OMPdecase_type2"/>
    <property type="match status" value="1"/>
</dbReference>
<evidence type="ECO:0000256" key="5">
    <source>
        <dbReference type="ARBA" id="ARBA00023239"/>
    </source>
</evidence>
<comment type="pathway">
    <text evidence="1 7">Pyrimidine metabolism; UMP biosynthesis via de novo pathway; UMP from orotate: step 2/2.</text>
</comment>
<dbReference type="SUPFAM" id="SSF51366">
    <property type="entry name" value="Ribulose-phoshate binding barrel"/>
    <property type="match status" value="1"/>
</dbReference>
<keyword evidence="10" id="KW-1185">Reference proteome</keyword>
<dbReference type="InterPro" id="IPR013785">
    <property type="entry name" value="Aldolase_TIM"/>
</dbReference>
<feature type="active site" description="Proton donor" evidence="7">
    <location>
        <position position="110"/>
    </location>
</feature>
<evidence type="ECO:0000313" key="10">
    <source>
        <dbReference type="Proteomes" id="UP001163687"/>
    </source>
</evidence>